<evidence type="ECO:0000313" key="3">
    <source>
        <dbReference type="Proteomes" id="UP000254291"/>
    </source>
</evidence>
<dbReference type="InterPro" id="IPR025506">
    <property type="entry name" value="Abi_alpha"/>
</dbReference>
<dbReference type="RefSeq" id="WP_115327885.1">
    <property type="nucleotide sequence ID" value="NZ_JACKST010000127.1"/>
</dbReference>
<organism evidence="2 3">
    <name type="scientific">Mycolicibacterium gilvum</name>
    <dbReference type="NCBI Taxonomy" id="1804"/>
    <lineage>
        <taxon>Bacteria</taxon>
        <taxon>Bacillati</taxon>
        <taxon>Actinomycetota</taxon>
        <taxon>Actinomycetes</taxon>
        <taxon>Mycobacteriales</taxon>
        <taxon>Mycobacteriaceae</taxon>
        <taxon>Mycolicibacterium</taxon>
    </lineage>
</organism>
<reference evidence="2 3" key="1">
    <citation type="submission" date="2018-06" db="EMBL/GenBank/DDBJ databases">
        <authorList>
            <consortium name="Pathogen Informatics"/>
            <person name="Doyle S."/>
        </authorList>
    </citation>
    <scope>NUCLEOTIDE SEQUENCE [LARGE SCALE GENOMIC DNA]</scope>
    <source>
        <strain evidence="2 3">NCTC10742</strain>
    </source>
</reference>
<name>A0A378SPF1_9MYCO</name>
<dbReference type="Gene3D" id="3.30.110.190">
    <property type="match status" value="1"/>
</dbReference>
<evidence type="ECO:0000313" key="2">
    <source>
        <dbReference type="EMBL" id="STZ44603.1"/>
    </source>
</evidence>
<gene>
    <name evidence="2" type="ORF">NCTC10742_03840</name>
</gene>
<dbReference type="EMBL" id="UGQM01000001">
    <property type="protein sequence ID" value="STZ44603.1"/>
    <property type="molecule type" value="Genomic_DNA"/>
</dbReference>
<accession>A0A378SPF1</accession>
<feature type="compositionally biased region" description="Basic and acidic residues" evidence="1">
    <location>
        <begin position="44"/>
        <end position="67"/>
    </location>
</feature>
<dbReference type="Pfam" id="PF14337">
    <property type="entry name" value="Abi_alpha"/>
    <property type="match status" value="1"/>
</dbReference>
<proteinExistence type="predicted"/>
<dbReference type="Proteomes" id="UP000254291">
    <property type="component" value="Unassembled WGS sequence"/>
</dbReference>
<protein>
    <recommendedName>
        <fullName evidence="4">DUF4393 domain-containing protein</fullName>
    </recommendedName>
</protein>
<feature type="region of interest" description="Disordered" evidence="1">
    <location>
        <begin position="44"/>
        <end position="79"/>
    </location>
</feature>
<evidence type="ECO:0008006" key="4">
    <source>
        <dbReference type="Google" id="ProtNLM"/>
    </source>
</evidence>
<dbReference type="AlphaFoldDB" id="A0A378SPF1"/>
<evidence type="ECO:0000256" key="1">
    <source>
        <dbReference type="SAM" id="MobiDB-lite"/>
    </source>
</evidence>
<sequence>MPNPYDPRGLINHAIGAARTGLDVYSWTEKQVVGALRHGLEALDPKNADDLGDTDDRRADANADAHTDPAAPPESDSSLNSKLAQLLGRALDQNTRGSRVELYHHLLDQLVADEARIVGALSDGSSSPLVNVYGWMQTRGPRRAVLENASLVGRVANVALPEMVSQYVSHLLSLGLVEIGPEDPELSADYEVLLAESAVLAAIKNATRGPMPARIEKYTLSLSPLGESLWQAAAEGFDRG</sequence>